<evidence type="ECO:0000256" key="5">
    <source>
        <dbReference type="ARBA" id="ARBA00023128"/>
    </source>
</evidence>
<keyword evidence="3" id="KW-0999">Mitochondrion inner membrane</keyword>
<dbReference type="SUPFAM" id="SSF54427">
    <property type="entry name" value="NTF2-like"/>
    <property type="match status" value="1"/>
</dbReference>
<dbReference type="SMART" id="SM00978">
    <property type="entry name" value="Tim44"/>
    <property type="match status" value="1"/>
</dbReference>
<comment type="subcellular location">
    <subcellularLocation>
        <location evidence="1">Mitochondrion inner membrane</location>
    </subcellularLocation>
</comment>
<dbReference type="InterPro" id="IPR007379">
    <property type="entry name" value="Tim44-like_dom"/>
</dbReference>
<evidence type="ECO:0000256" key="2">
    <source>
        <dbReference type="ARBA" id="ARBA00009597"/>
    </source>
</evidence>
<evidence type="ECO:0000259" key="8">
    <source>
        <dbReference type="SMART" id="SM00978"/>
    </source>
</evidence>
<dbReference type="PANTHER" id="PTHR10721:SF1">
    <property type="entry name" value="MITOCHONDRIAL IMPORT INNER MEMBRANE TRANSLOCASE SUBUNIT TIM44"/>
    <property type="match status" value="1"/>
</dbReference>
<comment type="similarity">
    <text evidence="2">Belongs to the Tim44 family.</text>
</comment>
<evidence type="ECO:0000256" key="7">
    <source>
        <dbReference type="SAM" id="MobiDB-lite"/>
    </source>
</evidence>
<evidence type="ECO:0000256" key="4">
    <source>
        <dbReference type="ARBA" id="ARBA00022946"/>
    </source>
</evidence>
<dbReference type="AlphaFoldDB" id="A0ABC8RYF6"/>
<proteinExistence type="inferred from homology"/>
<reference evidence="9 10" key="1">
    <citation type="submission" date="2024-02" db="EMBL/GenBank/DDBJ databases">
        <authorList>
            <person name="Vignale AGUSTIN F."/>
            <person name="Sosa J E."/>
            <person name="Modenutti C."/>
        </authorList>
    </citation>
    <scope>NUCLEOTIDE SEQUENCE [LARGE SCALE GENOMIC DNA]</scope>
</reference>
<feature type="domain" description="Tim44-like" evidence="8">
    <location>
        <begin position="333"/>
        <end position="485"/>
    </location>
</feature>
<dbReference type="Gene3D" id="3.10.450.240">
    <property type="match status" value="1"/>
</dbReference>
<dbReference type="GO" id="GO:0005743">
    <property type="term" value="C:mitochondrial inner membrane"/>
    <property type="evidence" value="ECO:0007669"/>
    <property type="project" value="UniProtKB-SubCell"/>
</dbReference>
<dbReference type="InterPro" id="IPR032710">
    <property type="entry name" value="NTF2-like_dom_sf"/>
</dbReference>
<dbReference type="PANTHER" id="PTHR10721">
    <property type="entry name" value="MITOCHONDRIAL IMPORT INNER MEMBRANE TRANSLOCASE SUBUNIT TIM44"/>
    <property type="match status" value="1"/>
</dbReference>
<evidence type="ECO:0000256" key="3">
    <source>
        <dbReference type="ARBA" id="ARBA00022792"/>
    </source>
</evidence>
<keyword evidence="5" id="KW-0496">Mitochondrion</keyword>
<feature type="region of interest" description="Disordered" evidence="7">
    <location>
        <begin position="135"/>
        <end position="180"/>
    </location>
</feature>
<dbReference type="InterPro" id="IPR039544">
    <property type="entry name" value="Tim44-like"/>
</dbReference>
<evidence type="ECO:0000313" key="9">
    <source>
        <dbReference type="EMBL" id="CAK9150005.1"/>
    </source>
</evidence>
<feature type="compositionally biased region" description="Polar residues" evidence="7">
    <location>
        <begin position="143"/>
        <end position="166"/>
    </location>
</feature>
<evidence type="ECO:0000256" key="6">
    <source>
        <dbReference type="ARBA" id="ARBA00023136"/>
    </source>
</evidence>
<sequence>MASRKLVRDLLLSKRSVYSQMLRPPPLVSTSGTRMRLFPANGYVGSRQFSVFNELSKQVKGEVNRNPEFQQSVKELKEKAEDLKGVKEDLKVRTKQTTEQLYKHVDGAWTEAEATAKKVYANVEEKISAATDEVKGTFGMGKQESSGSSGNSANHDFNMKDGSQSAFGEEKQQQSGPGETAETIFGKVKSSVFSISPKVTLAFQKLKEAKPVDLAKKGYDIVKEELSGNPHKRKHLEYTTSSAGPSSRGGRSTRTDVVVLPTKQSRWSKKWEAFKEKMQGHPVFKRVSGLSEPVVIKSREFKEDVQEMWDTSDHPVVHKIQDINENVFGETAAAMSFKEIRQRDPSFSLPEFVAEVQEVVRPVLTAYFKGDIEVLKKYCSSQVIERCKAERKACENQGIFFDNKILHISEVEVRETKLMGDSPIIIVAFQTQQVYCVLDKLGSIKEGGKDTIHTVYYAWAMQQVDSEVLGEDVPHAIWRLLEVQQFGVQALI</sequence>
<accession>A0ABC8RYF6</accession>
<dbReference type="Pfam" id="PF04280">
    <property type="entry name" value="Tim44"/>
    <property type="match status" value="1"/>
</dbReference>
<organism evidence="9 10">
    <name type="scientific">Ilex paraguariensis</name>
    <name type="common">yerba mate</name>
    <dbReference type="NCBI Taxonomy" id="185542"/>
    <lineage>
        <taxon>Eukaryota</taxon>
        <taxon>Viridiplantae</taxon>
        <taxon>Streptophyta</taxon>
        <taxon>Embryophyta</taxon>
        <taxon>Tracheophyta</taxon>
        <taxon>Spermatophyta</taxon>
        <taxon>Magnoliopsida</taxon>
        <taxon>eudicotyledons</taxon>
        <taxon>Gunneridae</taxon>
        <taxon>Pentapetalae</taxon>
        <taxon>asterids</taxon>
        <taxon>campanulids</taxon>
        <taxon>Aquifoliales</taxon>
        <taxon>Aquifoliaceae</taxon>
        <taxon>Ilex</taxon>
    </lineage>
</organism>
<name>A0ABC8RYF6_9AQUA</name>
<dbReference type="EMBL" id="CAUOFW020001970">
    <property type="protein sequence ID" value="CAK9150005.1"/>
    <property type="molecule type" value="Genomic_DNA"/>
</dbReference>
<gene>
    <name evidence="9" type="ORF">ILEXP_LOCUS18118</name>
</gene>
<keyword evidence="4" id="KW-0809">Transit peptide</keyword>
<evidence type="ECO:0000256" key="1">
    <source>
        <dbReference type="ARBA" id="ARBA00004273"/>
    </source>
</evidence>
<comment type="caution">
    <text evidence="9">The sequence shown here is derived from an EMBL/GenBank/DDBJ whole genome shotgun (WGS) entry which is preliminary data.</text>
</comment>
<dbReference type="Proteomes" id="UP001642360">
    <property type="component" value="Unassembled WGS sequence"/>
</dbReference>
<evidence type="ECO:0000313" key="10">
    <source>
        <dbReference type="Proteomes" id="UP001642360"/>
    </source>
</evidence>
<protein>
    <recommendedName>
        <fullName evidence="8">Tim44-like domain-containing protein</fullName>
    </recommendedName>
</protein>
<keyword evidence="10" id="KW-1185">Reference proteome</keyword>
<keyword evidence="6" id="KW-0472">Membrane</keyword>